<evidence type="ECO:0000313" key="1">
    <source>
        <dbReference type="EMBL" id="GFY31407.1"/>
    </source>
</evidence>
<gene>
    <name evidence="1" type="ORF">TNCV_4989661</name>
</gene>
<name>A0A8X6WB97_TRICX</name>
<dbReference type="Proteomes" id="UP000887159">
    <property type="component" value="Unassembled WGS sequence"/>
</dbReference>
<sequence>MCHESEPSTAEDPPCRGADAHVKYVEIQTTSRWCGAEVKKGNASSSIDNGSKLLDELIHVKSIKAQSPSDGKWHGREVQKGVCQLRCLPRHLTMFHN</sequence>
<dbReference type="AlphaFoldDB" id="A0A8X6WB97"/>
<comment type="caution">
    <text evidence="1">The sequence shown here is derived from an EMBL/GenBank/DDBJ whole genome shotgun (WGS) entry which is preliminary data.</text>
</comment>
<proteinExistence type="predicted"/>
<organism evidence="1 2">
    <name type="scientific">Trichonephila clavipes</name>
    <name type="common">Golden silk orbweaver</name>
    <name type="synonym">Nephila clavipes</name>
    <dbReference type="NCBI Taxonomy" id="2585209"/>
    <lineage>
        <taxon>Eukaryota</taxon>
        <taxon>Metazoa</taxon>
        <taxon>Ecdysozoa</taxon>
        <taxon>Arthropoda</taxon>
        <taxon>Chelicerata</taxon>
        <taxon>Arachnida</taxon>
        <taxon>Araneae</taxon>
        <taxon>Araneomorphae</taxon>
        <taxon>Entelegynae</taxon>
        <taxon>Araneoidea</taxon>
        <taxon>Nephilidae</taxon>
        <taxon>Trichonephila</taxon>
    </lineage>
</organism>
<evidence type="ECO:0000313" key="2">
    <source>
        <dbReference type="Proteomes" id="UP000887159"/>
    </source>
</evidence>
<accession>A0A8X6WB97</accession>
<reference evidence="1" key="1">
    <citation type="submission" date="2020-08" db="EMBL/GenBank/DDBJ databases">
        <title>Multicomponent nature underlies the extraordinary mechanical properties of spider dragline silk.</title>
        <authorList>
            <person name="Kono N."/>
            <person name="Nakamura H."/>
            <person name="Mori M."/>
            <person name="Yoshida Y."/>
            <person name="Ohtoshi R."/>
            <person name="Malay A.D."/>
            <person name="Moran D.A.P."/>
            <person name="Tomita M."/>
            <person name="Numata K."/>
            <person name="Arakawa K."/>
        </authorList>
    </citation>
    <scope>NUCLEOTIDE SEQUENCE</scope>
</reference>
<protein>
    <submittedName>
        <fullName evidence="1">Uncharacterized protein</fullName>
    </submittedName>
</protein>
<keyword evidence="2" id="KW-1185">Reference proteome</keyword>
<dbReference type="EMBL" id="BMAU01021398">
    <property type="protein sequence ID" value="GFY31407.1"/>
    <property type="molecule type" value="Genomic_DNA"/>
</dbReference>